<keyword evidence="12" id="KW-1185">Reference proteome</keyword>
<reference evidence="12" key="1">
    <citation type="journal article" date="2016" name="Proc. Natl. Acad. Sci. U.S.A.">
        <title>Comparative genomics of biotechnologically important yeasts.</title>
        <authorList>
            <person name="Riley R."/>
            <person name="Haridas S."/>
            <person name="Wolfe K.H."/>
            <person name="Lopes M.R."/>
            <person name="Hittinger C.T."/>
            <person name="Goeker M."/>
            <person name="Salamov A.A."/>
            <person name="Wisecaver J.H."/>
            <person name="Long T.M."/>
            <person name="Calvey C.H."/>
            <person name="Aerts A.L."/>
            <person name="Barry K.W."/>
            <person name="Choi C."/>
            <person name="Clum A."/>
            <person name="Coughlan A.Y."/>
            <person name="Deshpande S."/>
            <person name="Douglass A.P."/>
            <person name="Hanson S.J."/>
            <person name="Klenk H.-P."/>
            <person name="LaButti K.M."/>
            <person name="Lapidus A."/>
            <person name="Lindquist E.A."/>
            <person name="Lipzen A.M."/>
            <person name="Meier-Kolthoff J.P."/>
            <person name="Ohm R.A."/>
            <person name="Otillar R.P."/>
            <person name="Pangilinan J.L."/>
            <person name="Peng Y."/>
            <person name="Rokas A."/>
            <person name="Rosa C.A."/>
            <person name="Scheuner C."/>
            <person name="Sibirny A.A."/>
            <person name="Slot J.C."/>
            <person name="Stielow J.B."/>
            <person name="Sun H."/>
            <person name="Kurtzman C.P."/>
            <person name="Blackwell M."/>
            <person name="Grigoriev I.V."/>
            <person name="Jeffries T.W."/>
        </authorList>
    </citation>
    <scope>NUCLEOTIDE SEQUENCE [LARGE SCALE GENOMIC DNA]</scope>
    <source>
        <strain evidence="12">NRRL Y-1626</strain>
    </source>
</reference>
<dbReference type="PANTHER" id="PTHR21072">
    <property type="entry name" value="GPI TRANSAMIDASE COMPONENT PIG-S"/>
    <property type="match status" value="1"/>
</dbReference>
<dbReference type="Pfam" id="PF10510">
    <property type="entry name" value="PIG-S"/>
    <property type="match status" value="2"/>
</dbReference>
<organism evidence="11 12">
    <name type="scientific">Hanseniaspora valbyensis NRRL Y-1626</name>
    <dbReference type="NCBI Taxonomy" id="766949"/>
    <lineage>
        <taxon>Eukaryota</taxon>
        <taxon>Fungi</taxon>
        <taxon>Dikarya</taxon>
        <taxon>Ascomycota</taxon>
        <taxon>Saccharomycotina</taxon>
        <taxon>Saccharomycetes</taxon>
        <taxon>Saccharomycodales</taxon>
        <taxon>Saccharomycodaceae</taxon>
        <taxon>Hanseniaspora</taxon>
    </lineage>
</organism>
<dbReference type="OrthoDB" id="28748at2759"/>
<dbReference type="InterPro" id="IPR019540">
    <property type="entry name" value="PtdIno-glycan_biosynth_class_S"/>
</dbReference>
<dbReference type="Proteomes" id="UP000092321">
    <property type="component" value="Unassembled WGS sequence"/>
</dbReference>
<evidence type="ECO:0000256" key="1">
    <source>
        <dbReference type="ARBA" id="ARBA00004477"/>
    </source>
</evidence>
<keyword evidence="7 10" id="KW-1133">Transmembrane helix</keyword>
<dbReference type="AlphaFoldDB" id="A0A1B7TFN1"/>
<feature type="transmembrane region" description="Helical" evidence="10">
    <location>
        <begin position="625"/>
        <end position="647"/>
    </location>
</feature>
<keyword evidence="9" id="KW-0325">Glycoprotein</keyword>
<evidence type="ECO:0000313" key="11">
    <source>
        <dbReference type="EMBL" id="OBA27530.1"/>
    </source>
</evidence>
<dbReference type="GO" id="GO:0042765">
    <property type="term" value="C:GPI-anchor transamidase complex"/>
    <property type="evidence" value="ECO:0007669"/>
    <property type="project" value="InterPro"/>
</dbReference>
<feature type="transmembrane region" description="Helical" evidence="10">
    <location>
        <begin position="23"/>
        <end position="42"/>
    </location>
</feature>
<evidence type="ECO:0000256" key="7">
    <source>
        <dbReference type="ARBA" id="ARBA00022989"/>
    </source>
</evidence>
<evidence type="ECO:0000256" key="9">
    <source>
        <dbReference type="ARBA" id="ARBA00023180"/>
    </source>
</evidence>
<sequence length="667" mass="78219">MAFLDSVKRNFLYRENLSLRRKASLSVLLIYFFIGLPVWYHLTKIDQYELDPLMDSEKLKTPYLFKENNPKEESDFLKEINLKIPNLSLRRKASLSVLLIYFFIGLPVWYHLTKIDQYELDPLMDSEKLKTPYLFKENNPKEESDFLKEINLKIPVNLNLTNTFYKFPDLLNSTQRELDGLLGRYKDEYGFNSLNLSIELRDVGNTPAEWFYENNEYLVQLQHDSYMGNYIYLYEKLEVVVQYDDRSVYENVLPTLVANSILNHFFFEKIDVANEFDRRLNLEKNVVGLKYTPKIKLVLNLIINDNLLADWDLKDFYQSKVMQEVLLPFMEMFEGVYKFEIESNILYNEDLNLKDWAGAADEIDDLQSQLDISRLSDRAFVDNIEDRVLNFVVVFPENENLGVKNSNNSIEETKDDDDDDVIISSNKFLSYNLPEWGSVFIYKGLLSKLEEGKDLDSVYLKDSILEPLFITFLKEIFPILASSKKEEGGEQVVFSITKFIKKAILSNIYRTNKNIKAVYDMIYKLPVVTDESLNGLIPEEYQPYLQEFMNKFFPSLSIPQKIHSQLVEVISQRDILLEKLNTMGNTNDKFKQYLKESFSFYKLSEETFFDHEMVMGNYKSLKHIIAVYLPLLGPVCSITIGGVIQLLKKTKKDPLIEKKEEKIKKEQ</sequence>
<evidence type="ECO:0000256" key="2">
    <source>
        <dbReference type="ARBA" id="ARBA00004687"/>
    </source>
</evidence>
<evidence type="ECO:0000256" key="8">
    <source>
        <dbReference type="ARBA" id="ARBA00023136"/>
    </source>
</evidence>
<accession>A0A1B7TFN1</accession>
<keyword evidence="5 10" id="KW-0812">Transmembrane</keyword>
<dbReference type="GO" id="GO:0006506">
    <property type="term" value="P:GPI anchor biosynthetic process"/>
    <property type="evidence" value="ECO:0007669"/>
    <property type="project" value="UniProtKB-UniPathway"/>
</dbReference>
<dbReference type="GO" id="GO:0016255">
    <property type="term" value="P:attachment of GPI anchor to protein"/>
    <property type="evidence" value="ECO:0007669"/>
    <property type="project" value="InterPro"/>
</dbReference>
<dbReference type="EMBL" id="LXPE01000008">
    <property type="protein sequence ID" value="OBA27530.1"/>
    <property type="molecule type" value="Genomic_DNA"/>
</dbReference>
<comment type="caution">
    <text evidence="11">The sequence shown here is derived from an EMBL/GenBank/DDBJ whole genome shotgun (WGS) entry which is preliminary data.</text>
</comment>
<evidence type="ECO:0000256" key="6">
    <source>
        <dbReference type="ARBA" id="ARBA00022824"/>
    </source>
</evidence>
<keyword evidence="4" id="KW-0337">GPI-anchor biosynthesis</keyword>
<dbReference type="PANTHER" id="PTHR21072:SF13">
    <property type="entry name" value="GPI TRANSAMIDASE COMPONENT PIG-S"/>
    <property type="match status" value="1"/>
</dbReference>
<proteinExistence type="inferred from homology"/>
<evidence type="ECO:0000256" key="5">
    <source>
        <dbReference type="ARBA" id="ARBA00022692"/>
    </source>
</evidence>
<evidence type="ECO:0000256" key="10">
    <source>
        <dbReference type="SAM" id="Phobius"/>
    </source>
</evidence>
<comment type="subcellular location">
    <subcellularLocation>
        <location evidence="1">Endoplasmic reticulum membrane</location>
        <topology evidence="1">Multi-pass membrane protein</topology>
    </subcellularLocation>
</comment>
<name>A0A1B7TFN1_9ASCO</name>
<gene>
    <name evidence="11" type="ORF">HANVADRAFT_1736</name>
</gene>
<dbReference type="UniPathway" id="UPA00196"/>
<feature type="transmembrane region" description="Helical" evidence="10">
    <location>
        <begin position="93"/>
        <end position="112"/>
    </location>
</feature>
<protein>
    <submittedName>
        <fullName evidence="11">Uncharacterized protein</fullName>
    </submittedName>
</protein>
<evidence type="ECO:0000256" key="4">
    <source>
        <dbReference type="ARBA" id="ARBA00022502"/>
    </source>
</evidence>
<keyword evidence="6" id="KW-0256">Endoplasmic reticulum</keyword>
<comment type="similarity">
    <text evidence="3">Belongs to the PIGS family.</text>
</comment>
<keyword evidence="8 10" id="KW-0472">Membrane</keyword>
<evidence type="ECO:0000313" key="12">
    <source>
        <dbReference type="Proteomes" id="UP000092321"/>
    </source>
</evidence>
<comment type="pathway">
    <text evidence="2">Glycolipid biosynthesis; glycosylphosphatidylinositol-anchor biosynthesis.</text>
</comment>
<evidence type="ECO:0000256" key="3">
    <source>
        <dbReference type="ARBA" id="ARBA00005316"/>
    </source>
</evidence>